<dbReference type="PANTHER" id="PTHR41309:SF2">
    <property type="entry name" value="MEMBRANE PROTEIN"/>
    <property type="match status" value="1"/>
</dbReference>
<dbReference type="Pfam" id="PF13346">
    <property type="entry name" value="ABC2_membrane_5"/>
    <property type="match status" value="1"/>
</dbReference>
<evidence type="ECO:0000313" key="2">
    <source>
        <dbReference type="EMBL" id="MBC5995771.1"/>
    </source>
</evidence>
<sequence length="415" mass="47983">MFELIKKDIITTIISNKKSNLQYLFILLFFYTFLNPISYFTVNIIISYLILISSFKQDYENNSENFILSMPVNKENLVYSKYIFGFSLIIITTVMNSIITWILGGVFYRGSVLNDVLISNIIFLTIISIILPIIFKFGYRKSKVYINGVSIILGFVGFGILSLITDKIYNDFNSIDVFYSFGGPLSKIFEYIIYDMNTKYVNLYSIAFASSLIFILSMILSIRIIKDKNIINFKKFFIVAIIIVIIFNIHILVNKKMYGNIVYMQDYDDNNEINADINLDGYQEVEEGTLVRFKIINRSKYRFILEKVNLDFGKEIMLEDNSYTFASFVSLDYYKSDLNNNKLMQDGIEPFGEKCITFLMPKGLKLGKESFDLNNVNIEYSYKFVVDLPIINKFTSVSSGGGSYNFGNLNTNNYE</sequence>
<evidence type="ECO:0000256" key="1">
    <source>
        <dbReference type="SAM" id="Phobius"/>
    </source>
</evidence>
<comment type="caution">
    <text evidence="2">The sequence shown here is derived from an EMBL/GenBank/DDBJ whole genome shotgun (WGS) entry which is preliminary data.</text>
</comment>
<organism evidence="2 3">
    <name type="scientific">Romboutsia faecis</name>
    <dbReference type="NCBI Taxonomy" id="2764597"/>
    <lineage>
        <taxon>Bacteria</taxon>
        <taxon>Bacillati</taxon>
        <taxon>Bacillota</taxon>
        <taxon>Clostridia</taxon>
        <taxon>Peptostreptococcales</taxon>
        <taxon>Peptostreptococcaceae</taxon>
        <taxon>Romboutsia</taxon>
    </lineage>
</organism>
<reference evidence="2 3" key="1">
    <citation type="submission" date="2020-08" db="EMBL/GenBank/DDBJ databases">
        <authorList>
            <person name="Liu C."/>
            <person name="Sun Q."/>
        </authorList>
    </citation>
    <scope>NUCLEOTIDE SEQUENCE [LARGE SCALE GENOMIC DNA]</scope>
    <source>
        <strain evidence="2 3">NSJ-18</strain>
    </source>
</reference>
<keyword evidence="1" id="KW-0472">Membrane</keyword>
<feature type="transmembrane region" description="Helical" evidence="1">
    <location>
        <begin position="203"/>
        <end position="224"/>
    </location>
</feature>
<dbReference type="PANTHER" id="PTHR41309">
    <property type="entry name" value="MEMBRANE PROTEIN-RELATED"/>
    <property type="match status" value="1"/>
</dbReference>
<dbReference type="RefSeq" id="WP_153925856.1">
    <property type="nucleotide sequence ID" value="NZ_JACRWE010000001.1"/>
</dbReference>
<feature type="transmembrane region" description="Helical" evidence="1">
    <location>
        <begin position="116"/>
        <end position="137"/>
    </location>
</feature>
<keyword evidence="3" id="KW-1185">Reference proteome</keyword>
<name>A0ABR7JLG0_9FIRM</name>
<protein>
    <submittedName>
        <fullName evidence="2">ABC-2 transporter permease</fullName>
    </submittedName>
</protein>
<feature type="transmembrane region" description="Helical" evidence="1">
    <location>
        <begin position="236"/>
        <end position="253"/>
    </location>
</feature>
<keyword evidence="1" id="KW-1133">Transmembrane helix</keyword>
<dbReference type="Proteomes" id="UP000609849">
    <property type="component" value="Unassembled WGS sequence"/>
</dbReference>
<accession>A0ABR7JLG0</accession>
<dbReference type="EMBL" id="JACRWE010000001">
    <property type="protein sequence ID" value="MBC5995771.1"/>
    <property type="molecule type" value="Genomic_DNA"/>
</dbReference>
<keyword evidence="1" id="KW-0812">Transmembrane</keyword>
<proteinExistence type="predicted"/>
<gene>
    <name evidence="2" type="ORF">H8923_03270</name>
</gene>
<evidence type="ECO:0000313" key="3">
    <source>
        <dbReference type="Proteomes" id="UP000609849"/>
    </source>
</evidence>
<dbReference type="InterPro" id="IPR025699">
    <property type="entry name" value="ABC2_memb-like"/>
</dbReference>
<feature type="transmembrane region" description="Helical" evidence="1">
    <location>
        <begin position="144"/>
        <end position="164"/>
    </location>
</feature>
<feature type="transmembrane region" description="Helical" evidence="1">
    <location>
        <begin position="82"/>
        <end position="104"/>
    </location>
</feature>
<feature type="transmembrane region" description="Helical" evidence="1">
    <location>
        <begin position="23"/>
        <end position="51"/>
    </location>
</feature>